<dbReference type="PRINTS" id="PR00792">
    <property type="entry name" value="PEPSIN"/>
</dbReference>
<dbReference type="OrthoDB" id="4074350at2759"/>
<dbReference type="GO" id="GO:0000324">
    <property type="term" value="C:fungal-type vacuole"/>
    <property type="evidence" value="ECO:0007669"/>
    <property type="project" value="TreeGrafter"/>
</dbReference>
<dbReference type="InParanoid" id="A0A2T3BFP6"/>
<evidence type="ECO:0000256" key="1">
    <source>
        <dbReference type="ARBA" id="ARBA00007447"/>
    </source>
</evidence>
<gene>
    <name evidence="4" type="ORF">M430DRAFT_73103</name>
</gene>
<dbReference type="SUPFAM" id="SSF50630">
    <property type="entry name" value="Acid proteases"/>
    <property type="match status" value="1"/>
</dbReference>
<dbReference type="EMBL" id="KZ679006">
    <property type="protein sequence ID" value="PSS28194.1"/>
    <property type="molecule type" value="Genomic_DNA"/>
</dbReference>
<feature type="domain" description="Peptidase A1" evidence="3">
    <location>
        <begin position="20"/>
        <end position="373"/>
    </location>
</feature>
<keyword evidence="2" id="KW-0472">Membrane</keyword>
<dbReference type="InterPro" id="IPR021109">
    <property type="entry name" value="Peptidase_aspartic_dom_sf"/>
</dbReference>
<keyword evidence="5" id="KW-1185">Reference proteome</keyword>
<dbReference type="PANTHER" id="PTHR47966">
    <property type="entry name" value="BETA-SITE APP-CLEAVING ENZYME, ISOFORM A-RELATED"/>
    <property type="match status" value="1"/>
</dbReference>
<dbReference type="CDD" id="cd05471">
    <property type="entry name" value="pepsin_like"/>
    <property type="match status" value="1"/>
</dbReference>
<proteinExistence type="inferred from homology"/>
<dbReference type="PROSITE" id="PS51767">
    <property type="entry name" value="PEPTIDASE_A1"/>
    <property type="match status" value="1"/>
</dbReference>
<dbReference type="GO" id="GO:0004190">
    <property type="term" value="F:aspartic-type endopeptidase activity"/>
    <property type="evidence" value="ECO:0007669"/>
    <property type="project" value="InterPro"/>
</dbReference>
<dbReference type="Gene3D" id="2.40.70.10">
    <property type="entry name" value="Acid Proteases"/>
    <property type="match status" value="2"/>
</dbReference>
<dbReference type="STRING" id="857342.A0A2T3BFP6"/>
<feature type="non-terminal residue" evidence="4">
    <location>
        <position position="451"/>
    </location>
</feature>
<name>A0A2T3BFP6_AMORE</name>
<keyword evidence="2" id="KW-0812">Transmembrane</keyword>
<dbReference type="GO" id="GO:0006508">
    <property type="term" value="P:proteolysis"/>
    <property type="evidence" value="ECO:0007669"/>
    <property type="project" value="InterPro"/>
</dbReference>
<dbReference type="Pfam" id="PF00026">
    <property type="entry name" value="Asp"/>
    <property type="match status" value="1"/>
</dbReference>
<dbReference type="GeneID" id="36577611"/>
<accession>A0A2T3BFP6</accession>
<dbReference type="InterPro" id="IPR001461">
    <property type="entry name" value="Aspartic_peptidase_A1"/>
</dbReference>
<evidence type="ECO:0000259" key="3">
    <source>
        <dbReference type="PROSITE" id="PS51767"/>
    </source>
</evidence>
<comment type="similarity">
    <text evidence="1">Belongs to the peptidase A1 family.</text>
</comment>
<feature type="non-terminal residue" evidence="4">
    <location>
        <position position="1"/>
    </location>
</feature>
<dbReference type="AlphaFoldDB" id="A0A2T3BFP6"/>
<organism evidence="4 5">
    <name type="scientific">Amorphotheca resinae ATCC 22711</name>
    <dbReference type="NCBI Taxonomy" id="857342"/>
    <lineage>
        <taxon>Eukaryota</taxon>
        <taxon>Fungi</taxon>
        <taxon>Dikarya</taxon>
        <taxon>Ascomycota</taxon>
        <taxon>Pezizomycotina</taxon>
        <taxon>Leotiomycetes</taxon>
        <taxon>Helotiales</taxon>
        <taxon>Amorphothecaceae</taxon>
        <taxon>Amorphotheca</taxon>
    </lineage>
</organism>
<evidence type="ECO:0000256" key="2">
    <source>
        <dbReference type="SAM" id="Phobius"/>
    </source>
</evidence>
<evidence type="ECO:0000313" key="4">
    <source>
        <dbReference type="EMBL" id="PSS28194.1"/>
    </source>
</evidence>
<dbReference type="InterPro" id="IPR033121">
    <property type="entry name" value="PEPTIDASE_A1"/>
</dbReference>
<dbReference type="RefSeq" id="XP_024725719.1">
    <property type="nucleotide sequence ID" value="XM_024869530.1"/>
</dbReference>
<keyword evidence="2" id="KW-1133">Transmembrane helix</keyword>
<evidence type="ECO:0000313" key="5">
    <source>
        <dbReference type="Proteomes" id="UP000241818"/>
    </source>
</evidence>
<sequence length="451" mass="47988">PSPLVVPPSQYWDGDNGAWSSFALRVGTPPQDVRVLVSTNSPEAMVVVPLGCTTTAVNPVPADCANSRGGLFNTSQSSTWQEQGFFGINENGVGFEADLGYSQNAEYGLDTLGLGFTGGPGGPTLENQTIAAIASVSPFYTGIFGLSTQPVNYSTIGNFSAPSYFTSLRSQKLIPSLSWSYTAGAKYRLKAGQYAQLIFGGFDTSRFTSNSASFTLAGDIDRDIVVGIQSIIYSGTTQANLLSTPTYAFIESTDPNIWLPEAACQEFEKAFGISIDESTGLYLMNTTQYAQLEATNAQVTFTLGNSLTGGETVNIILPFSAFALPASYPLTSNDTYYFPLKKAANDSQVTLGRAFLQEAYLTVDYERGNFSVSQCLWVDGAASQIESILSPTYPTNISSPALPASNAAKSSNHLSPGVIAAIVIVVVFVVAAVLGLAYYFFVYRHVPSNAP</sequence>
<dbReference type="PANTHER" id="PTHR47966:SF51">
    <property type="entry name" value="BETA-SITE APP-CLEAVING ENZYME, ISOFORM A-RELATED"/>
    <property type="match status" value="1"/>
</dbReference>
<reference evidence="4 5" key="1">
    <citation type="journal article" date="2018" name="New Phytol.">
        <title>Comparative genomics and transcriptomics depict ericoid mycorrhizal fungi as versatile saprotrophs and plant mutualists.</title>
        <authorList>
            <person name="Martino E."/>
            <person name="Morin E."/>
            <person name="Grelet G.A."/>
            <person name="Kuo A."/>
            <person name="Kohler A."/>
            <person name="Daghino S."/>
            <person name="Barry K.W."/>
            <person name="Cichocki N."/>
            <person name="Clum A."/>
            <person name="Dockter R.B."/>
            <person name="Hainaut M."/>
            <person name="Kuo R.C."/>
            <person name="LaButti K."/>
            <person name="Lindahl B.D."/>
            <person name="Lindquist E.A."/>
            <person name="Lipzen A."/>
            <person name="Khouja H.R."/>
            <person name="Magnuson J."/>
            <person name="Murat C."/>
            <person name="Ohm R.A."/>
            <person name="Singer S.W."/>
            <person name="Spatafora J.W."/>
            <person name="Wang M."/>
            <person name="Veneault-Fourrey C."/>
            <person name="Henrissat B."/>
            <person name="Grigoriev I.V."/>
            <person name="Martin F.M."/>
            <person name="Perotto S."/>
        </authorList>
    </citation>
    <scope>NUCLEOTIDE SEQUENCE [LARGE SCALE GENOMIC DNA]</scope>
    <source>
        <strain evidence="4 5">ATCC 22711</strain>
    </source>
</reference>
<dbReference type="InterPro" id="IPR034164">
    <property type="entry name" value="Pepsin-like_dom"/>
</dbReference>
<dbReference type="Proteomes" id="UP000241818">
    <property type="component" value="Unassembled WGS sequence"/>
</dbReference>
<feature type="transmembrane region" description="Helical" evidence="2">
    <location>
        <begin position="418"/>
        <end position="441"/>
    </location>
</feature>
<protein>
    <recommendedName>
        <fullName evidence="3">Peptidase A1 domain-containing protein</fullName>
    </recommendedName>
</protein>